<dbReference type="InterPro" id="IPR058116">
    <property type="entry name" value="SA0570-like"/>
</dbReference>
<dbReference type="AlphaFoldDB" id="A0A380GBF8"/>
<keyword evidence="3" id="KW-1185">Reference proteome</keyword>
<evidence type="ECO:0000313" key="2">
    <source>
        <dbReference type="EMBL" id="SUM47613.1"/>
    </source>
</evidence>
<dbReference type="EMBL" id="UHDP01000003">
    <property type="protein sequence ID" value="SUM47613.1"/>
    <property type="molecule type" value="Genomic_DNA"/>
</dbReference>
<reference evidence="2 3" key="1">
    <citation type="submission" date="2018-06" db="EMBL/GenBank/DDBJ databases">
        <authorList>
            <consortium name="Pathogen Informatics"/>
            <person name="Doyle S."/>
        </authorList>
    </citation>
    <scope>NUCLEOTIDE SEQUENCE [LARGE SCALE GENOMIC DNA]</scope>
    <source>
        <strain evidence="3">NCTC 11048</strain>
    </source>
</reference>
<gene>
    <name evidence="2" type="ORF">NCTC11048_02698</name>
</gene>
<feature type="signal peptide" evidence="1">
    <location>
        <begin position="1"/>
        <end position="20"/>
    </location>
</feature>
<evidence type="ECO:0000256" key="1">
    <source>
        <dbReference type="SAM" id="SignalP"/>
    </source>
</evidence>
<name>A0A380GBF8_STAIN</name>
<evidence type="ECO:0000313" key="3">
    <source>
        <dbReference type="Proteomes" id="UP000255549"/>
    </source>
</evidence>
<dbReference type="OrthoDB" id="2399156at2"/>
<dbReference type="STRING" id="1141106.GCA_000308095_02497"/>
<dbReference type="Proteomes" id="UP000255549">
    <property type="component" value="Unassembled WGS sequence"/>
</dbReference>
<feature type="chain" id="PRO_5039694753" evidence="1">
    <location>
        <begin position="21"/>
        <end position="167"/>
    </location>
</feature>
<dbReference type="NCBIfam" id="NF047391">
    <property type="entry name" value="SA0570_fam"/>
    <property type="match status" value="1"/>
</dbReference>
<dbReference type="RefSeq" id="WP_019167340.1">
    <property type="nucleotide sequence ID" value="NZ_CAIB01000024.1"/>
</dbReference>
<proteinExistence type="predicted"/>
<organism evidence="2 3">
    <name type="scientific">Staphylococcus intermedius NCTC 11048</name>
    <dbReference type="NCBI Taxonomy" id="1141106"/>
    <lineage>
        <taxon>Bacteria</taxon>
        <taxon>Bacillati</taxon>
        <taxon>Bacillota</taxon>
        <taxon>Bacilli</taxon>
        <taxon>Bacillales</taxon>
        <taxon>Staphylococcaceae</taxon>
        <taxon>Staphylococcus</taxon>
        <taxon>Staphylococcus intermedius group</taxon>
    </lineage>
</organism>
<accession>A0A380GBF8</accession>
<keyword evidence="1" id="KW-0732">Signal</keyword>
<protein>
    <submittedName>
        <fullName evidence="2">Exported protein</fullName>
    </submittedName>
</protein>
<sequence length="167" mass="18336">MKKLVSAMLITGLTFSGIYAGTADAMSGNTLDSVKSLQHGDRTVEGVTIGERMSNVFRDKGHGIHTTEAYGHHHYYEFHTKEGVMIVTANGAGRNAKVTRVSMSYNKLNGPKYQEVKSQVSANAIKREHHNKVTGGSGYISDGNITYQFGSSHPKDQTLKLYRIDVE</sequence>